<comment type="caution">
    <text evidence="2">The sequence shown here is derived from an EMBL/GenBank/DDBJ whole genome shotgun (WGS) entry which is preliminary data.</text>
</comment>
<reference evidence="2 3" key="1">
    <citation type="submission" date="2016-03" db="EMBL/GenBank/DDBJ databases">
        <title>Choanephora cucurbitarum.</title>
        <authorList>
            <person name="Min B."/>
            <person name="Park H."/>
            <person name="Park J.-H."/>
            <person name="Shin H.-D."/>
            <person name="Choi I.-G."/>
        </authorList>
    </citation>
    <scope>NUCLEOTIDE SEQUENCE [LARGE SCALE GENOMIC DNA]</scope>
    <source>
        <strain evidence="2 3">KUS-F28377</strain>
    </source>
</reference>
<dbReference type="OrthoDB" id="2290620at2759"/>
<feature type="signal peptide" evidence="1">
    <location>
        <begin position="1"/>
        <end position="19"/>
    </location>
</feature>
<gene>
    <name evidence="2" type="ORF">A0J61_09951</name>
</gene>
<keyword evidence="3" id="KW-1185">Reference proteome</keyword>
<dbReference type="EMBL" id="LUGH01000980">
    <property type="protein sequence ID" value="OBZ82000.1"/>
    <property type="molecule type" value="Genomic_DNA"/>
</dbReference>
<dbReference type="Proteomes" id="UP000093000">
    <property type="component" value="Unassembled WGS sequence"/>
</dbReference>
<name>A0A1C7MYS6_9FUNG</name>
<proteinExistence type="predicted"/>
<dbReference type="AlphaFoldDB" id="A0A1C7MYS6"/>
<evidence type="ECO:0000256" key="1">
    <source>
        <dbReference type="SAM" id="SignalP"/>
    </source>
</evidence>
<evidence type="ECO:0000313" key="3">
    <source>
        <dbReference type="Proteomes" id="UP000093000"/>
    </source>
</evidence>
<evidence type="ECO:0000313" key="2">
    <source>
        <dbReference type="EMBL" id="OBZ82000.1"/>
    </source>
</evidence>
<organism evidence="2 3">
    <name type="scientific">Choanephora cucurbitarum</name>
    <dbReference type="NCBI Taxonomy" id="101091"/>
    <lineage>
        <taxon>Eukaryota</taxon>
        <taxon>Fungi</taxon>
        <taxon>Fungi incertae sedis</taxon>
        <taxon>Mucoromycota</taxon>
        <taxon>Mucoromycotina</taxon>
        <taxon>Mucoromycetes</taxon>
        <taxon>Mucorales</taxon>
        <taxon>Mucorineae</taxon>
        <taxon>Choanephoraceae</taxon>
        <taxon>Choanephoroideae</taxon>
        <taxon>Choanephora</taxon>
    </lineage>
</organism>
<dbReference type="InParanoid" id="A0A1C7MYS6"/>
<sequence>MRLSISTLLVLTITNVASSLPKVSKSYSVLADSFGSVWISTPECDFSVNRYSFRGTLYLHEPRSSCPPGSSTLIIYFIEQDDIVPNRVIDIDLDDVYRCFRIPATTTTTNTTTPALTYSNKGTFYNKKRGNSMHGDCFKDQSDCINQCIRGKCNGPVRCTKIITTTIAKPTKTSSTCKAGFRGLKNGKGRKDACCTTHWDCKEQCIEGRCN</sequence>
<feature type="chain" id="PRO_5008889369" evidence="1">
    <location>
        <begin position="20"/>
        <end position="211"/>
    </location>
</feature>
<keyword evidence="1" id="KW-0732">Signal</keyword>
<protein>
    <submittedName>
        <fullName evidence="2">Uncharacterized protein</fullName>
    </submittedName>
</protein>
<accession>A0A1C7MYS6</accession>